<feature type="region of interest" description="Disordered" evidence="2">
    <location>
        <begin position="261"/>
        <end position="280"/>
    </location>
</feature>
<dbReference type="EMBL" id="SPRX01000019">
    <property type="protein sequence ID" value="TIC65926.1"/>
    <property type="molecule type" value="Genomic_DNA"/>
</dbReference>
<protein>
    <submittedName>
        <fullName evidence="3">Uncharacterized protein</fullName>
    </submittedName>
</protein>
<comment type="caution">
    <text evidence="3">The sequence shown here is derived from an EMBL/GenBank/DDBJ whole genome shotgun (WGS) entry which is preliminary data.</text>
</comment>
<feature type="region of interest" description="Disordered" evidence="2">
    <location>
        <begin position="286"/>
        <end position="306"/>
    </location>
</feature>
<evidence type="ECO:0000313" key="3">
    <source>
        <dbReference type="EMBL" id="TIB81384.1"/>
    </source>
</evidence>
<feature type="compositionally biased region" description="Basic and acidic residues" evidence="2">
    <location>
        <begin position="355"/>
        <end position="364"/>
    </location>
</feature>
<evidence type="ECO:0000313" key="5">
    <source>
        <dbReference type="EMBL" id="TIC65926.1"/>
    </source>
</evidence>
<feature type="region of interest" description="Disordered" evidence="2">
    <location>
        <begin position="339"/>
        <end position="392"/>
    </location>
</feature>
<dbReference type="Proteomes" id="UP000307169">
    <property type="component" value="Unassembled WGS sequence"/>
</dbReference>
<evidence type="ECO:0000256" key="1">
    <source>
        <dbReference type="SAM" id="Coils"/>
    </source>
</evidence>
<reference evidence="6 7" key="1">
    <citation type="submission" date="2019-03" db="EMBL/GenBank/DDBJ databases">
        <title>Sequencing 25 genomes of Wallemia mellicola.</title>
        <authorList>
            <person name="Gostincar C."/>
        </authorList>
    </citation>
    <scope>NUCLEOTIDE SEQUENCE [LARGE SCALE GENOMIC DNA]</scope>
    <source>
        <strain evidence="4 6">EXF-1262</strain>
        <strain evidence="3 7">EXF-6152</strain>
        <strain evidence="5 8">EXF-757</strain>
    </source>
</reference>
<feature type="region of interest" description="Disordered" evidence="2">
    <location>
        <begin position="313"/>
        <end position="332"/>
    </location>
</feature>
<dbReference type="AlphaFoldDB" id="A0A4T0N5M9"/>
<proteinExistence type="predicted"/>
<dbReference type="EMBL" id="SPRC01000008">
    <property type="protein sequence ID" value="TIB81384.1"/>
    <property type="molecule type" value="Genomic_DNA"/>
</dbReference>
<feature type="compositionally biased region" description="Polar residues" evidence="2">
    <location>
        <begin position="286"/>
        <end position="301"/>
    </location>
</feature>
<dbReference type="Proteomes" id="UP000310685">
    <property type="component" value="Unassembled WGS sequence"/>
</dbReference>
<evidence type="ECO:0000313" key="4">
    <source>
        <dbReference type="EMBL" id="TIC03099.1"/>
    </source>
</evidence>
<name>A0A4T0N5M9_9BASI</name>
<evidence type="ECO:0000313" key="6">
    <source>
        <dbReference type="Proteomes" id="UP000307169"/>
    </source>
</evidence>
<keyword evidence="1" id="KW-0175">Coiled coil</keyword>
<sequence length="549" mass="61612">MSKLNEILNRISSQSNEILEINKKPKPVKQSWTVKAALGYIDILDYLRDADTTEVKLFKSQQLDTSVKSVNTFDDDQFSSKLIRRTIEAPTPLRVRPQTGKEYDIEVLLNAASKLIDEYRPLPRTKQHIRNLRKQFQEVEERMQNYQNIIDSPLDSKMEDLPERQQLQNDSASPQELIRVQTEEVKKMQAKVIALKKRKEVLSATVKAQKLEAQVKSTSRQAPPTPIQLPLRQMKEIQKRANTPRKPKLATDQREAEIMKGLPQDDEDDSFKLGNENTLNQSTLLGNTSDEMNLMPSTPTLPSGGGSDMFMNMDTPQPQSHAPPKQPQFEFEDEPESIDLTMRKPTPPSSPEFDPPPKFKDIEKAASTTPMATPKEKTPIPEPPSAIPERDTTPMIETTPEIEAAIKLIWNGFGDVVKPKDAKSESMDTPHVDRMVQLLRDAIEIVPAASQQNEPGSPTHSILSIASSLTNAKELNNPQTATSAALLLKLLTTSENRLSMQEAKDHLGLLIQSKGWPSELPTKSIYALVGKRLIKLDRKGASATLRFNI</sequence>
<dbReference type="Proteomes" id="UP000310708">
    <property type="component" value="Unassembled WGS sequence"/>
</dbReference>
<accession>A0A4T0N5M9</accession>
<organism evidence="3 7">
    <name type="scientific">Wallemia mellicola</name>
    <dbReference type="NCBI Taxonomy" id="1708541"/>
    <lineage>
        <taxon>Eukaryota</taxon>
        <taxon>Fungi</taxon>
        <taxon>Dikarya</taxon>
        <taxon>Basidiomycota</taxon>
        <taxon>Wallemiomycotina</taxon>
        <taxon>Wallemiomycetes</taxon>
        <taxon>Wallemiales</taxon>
        <taxon>Wallemiaceae</taxon>
        <taxon>Wallemia</taxon>
    </lineage>
</organism>
<feature type="coiled-coil region" evidence="1">
    <location>
        <begin position="122"/>
        <end position="149"/>
    </location>
</feature>
<gene>
    <name evidence="5" type="ORF">E3Q01_01905</name>
    <name evidence="4" type="ORF">E3Q17_01064</name>
    <name evidence="3" type="ORF">E3Q22_01149</name>
</gene>
<evidence type="ECO:0000313" key="8">
    <source>
        <dbReference type="Proteomes" id="UP000310708"/>
    </source>
</evidence>
<dbReference type="EMBL" id="SPRH01000008">
    <property type="protein sequence ID" value="TIC03099.1"/>
    <property type="molecule type" value="Genomic_DNA"/>
</dbReference>
<evidence type="ECO:0000256" key="2">
    <source>
        <dbReference type="SAM" id="MobiDB-lite"/>
    </source>
</evidence>
<evidence type="ECO:0000313" key="7">
    <source>
        <dbReference type="Proteomes" id="UP000310685"/>
    </source>
</evidence>
<feature type="compositionally biased region" description="Pro residues" evidence="2">
    <location>
        <begin position="345"/>
        <end position="354"/>
    </location>
</feature>